<dbReference type="FunFam" id="3.30.300.30:FF:000008">
    <property type="entry name" value="2,3-dihydroxybenzoate-AMP ligase"/>
    <property type="match status" value="1"/>
</dbReference>
<accession>A0A6J7H256</accession>
<keyword evidence="3" id="KW-0436">Ligase</keyword>
<dbReference type="PANTHER" id="PTHR43767">
    <property type="entry name" value="LONG-CHAIN-FATTY-ACID--COA LIGASE"/>
    <property type="match status" value="1"/>
</dbReference>
<dbReference type="InterPro" id="IPR042099">
    <property type="entry name" value="ANL_N_sf"/>
</dbReference>
<dbReference type="InterPro" id="IPR010192">
    <property type="entry name" value="MenE"/>
</dbReference>
<dbReference type="EMBL" id="CAFBMR010000038">
    <property type="protein sequence ID" value="CAB4915027.1"/>
    <property type="molecule type" value="Genomic_DNA"/>
</dbReference>
<evidence type="ECO:0000256" key="4">
    <source>
        <dbReference type="ARBA" id="ARBA00022741"/>
    </source>
</evidence>
<evidence type="ECO:0000256" key="3">
    <source>
        <dbReference type="ARBA" id="ARBA00022598"/>
    </source>
</evidence>
<dbReference type="CDD" id="cd17631">
    <property type="entry name" value="FACL_FadD13-like"/>
    <property type="match status" value="1"/>
</dbReference>
<dbReference type="GO" id="GO:0009234">
    <property type="term" value="P:menaquinone biosynthetic process"/>
    <property type="evidence" value="ECO:0007669"/>
    <property type="project" value="UniProtKB-KW"/>
</dbReference>
<evidence type="ECO:0000256" key="5">
    <source>
        <dbReference type="ARBA" id="ARBA00022840"/>
    </source>
</evidence>
<dbReference type="Gene3D" id="3.30.300.30">
    <property type="match status" value="1"/>
</dbReference>
<evidence type="ECO:0000259" key="6">
    <source>
        <dbReference type="Pfam" id="PF00501"/>
    </source>
</evidence>
<dbReference type="AlphaFoldDB" id="A0A6J7H256"/>
<dbReference type="InterPro" id="IPR000873">
    <property type="entry name" value="AMP-dep_synth/lig_dom"/>
</dbReference>
<evidence type="ECO:0000313" key="8">
    <source>
        <dbReference type="EMBL" id="CAB4915027.1"/>
    </source>
</evidence>
<proteinExistence type="inferred from homology"/>
<dbReference type="InterPro" id="IPR025110">
    <property type="entry name" value="AMP-bd_C"/>
</dbReference>
<comment type="similarity">
    <text evidence="1">Belongs to the ATP-dependent AMP-binding enzyme family.</text>
</comment>
<reference evidence="8" key="1">
    <citation type="submission" date="2020-05" db="EMBL/GenBank/DDBJ databases">
        <authorList>
            <person name="Chiriac C."/>
            <person name="Salcher M."/>
            <person name="Ghai R."/>
            <person name="Kavagutti S V."/>
        </authorList>
    </citation>
    <scope>NUCLEOTIDE SEQUENCE</scope>
</reference>
<dbReference type="PANTHER" id="PTHR43767:SF1">
    <property type="entry name" value="NONRIBOSOMAL PEPTIDE SYNTHASE PES1 (EUROFUNG)-RELATED"/>
    <property type="match status" value="1"/>
</dbReference>
<dbReference type="Pfam" id="PF00501">
    <property type="entry name" value="AMP-binding"/>
    <property type="match status" value="1"/>
</dbReference>
<evidence type="ECO:0000256" key="2">
    <source>
        <dbReference type="ARBA" id="ARBA00022428"/>
    </source>
</evidence>
<dbReference type="Gene3D" id="3.40.50.12780">
    <property type="entry name" value="N-terminal domain of ligase-like"/>
    <property type="match status" value="1"/>
</dbReference>
<dbReference type="PROSITE" id="PS00455">
    <property type="entry name" value="AMP_BINDING"/>
    <property type="match status" value="1"/>
</dbReference>
<keyword evidence="5" id="KW-0067">ATP-binding</keyword>
<dbReference type="GO" id="GO:0005524">
    <property type="term" value="F:ATP binding"/>
    <property type="evidence" value="ECO:0007669"/>
    <property type="project" value="UniProtKB-KW"/>
</dbReference>
<dbReference type="InterPro" id="IPR045851">
    <property type="entry name" value="AMP-bd_C_sf"/>
</dbReference>
<gene>
    <name evidence="8" type="ORF">UFOPK3610_01063</name>
</gene>
<keyword evidence="2" id="KW-0474">Menaquinone biosynthesis</keyword>
<dbReference type="NCBIfam" id="TIGR01923">
    <property type="entry name" value="menE"/>
    <property type="match status" value="1"/>
</dbReference>
<evidence type="ECO:0000259" key="7">
    <source>
        <dbReference type="Pfam" id="PF13193"/>
    </source>
</evidence>
<sequence>MSGATTRLEPPRHQALGEIVSRTAMRRPDHTALIFADERRTFAELEERVARLAGALATRGVERGDRVAILMFNCVEFVETFLACHRIGACAVPINFRLAAAEVRHQVLHSGAKVVVVDAQLDTVAREAIMSSDAELLSKSPTASPTESLAQAFVDGPWIEGAVVTEDELAFLMYTSGTTGVPKAAMLTHRNLVTNTNNWLIEVGVGEEDVWFSGLPLFHIGGINGILPFLYTGGTAIITPSMGFDAAQTVADLATHDVTICFFVPTQWEAICESVSTTRTQLPRLARGLWGGSQCPLSTLELIASTLPHVGIYNAFGQTEMSSNTCFLKPADSIRKRGSVGKAVVNVEVRIVDEDMNDVSDGTVGEIVYRGPTVMKGYFNDDDATAAAFEGGWFHSGDLVARDTDGYITVVDRLKDMIISGGENIYPAEVERVLLEHPAIIDAAVVGVPHPKWVETPIAVVVCAGSAPDENELIEFVKGRIASYKKPSRIVFVEELPRNAAGKVLRRTLREEYVDLGGSA</sequence>
<name>A0A6J7H256_9ZZZZ</name>
<dbReference type="InterPro" id="IPR050237">
    <property type="entry name" value="ATP-dep_AMP-bd_enzyme"/>
</dbReference>
<evidence type="ECO:0000256" key="1">
    <source>
        <dbReference type="ARBA" id="ARBA00006432"/>
    </source>
</evidence>
<dbReference type="InterPro" id="IPR020845">
    <property type="entry name" value="AMP-binding_CS"/>
</dbReference>
<feature type="domain" description="AMP-dependent synthetase/ligase" evidence="6">
    <location>
        <begin position="22"/>
        <end position="379"/>
    </location>
</feature>
<dbReference type="GO" id="GO:0008756">
    <property type="term" value="F:o-succinylbenzoate-CoA ligase activity"/>
    <property type="evidence" value="ECO:0007669"/>
    <property type="project" value="InterPro"/>
</dbReference>
<organism evidence="8">
    <name type="scientific">freshwater metagenome</name>
    <dbReference type="NCBI Taxonomy" id="449393"/>
    <lineage>
        <taxon>unclassified sequences</taxon>
        <taxon>metagenomes</taxon>
        <taxon>ecological metagenomes</taxon>
    </lineage>
</organism>
<dbReference type="Pfam" id="PF13193">
    <property type="entry name" value="AMP-binding_C"/>
    <property type="match status" value="1"/>
</dbReference>
<keyword evidence="4" id="KW-0547">Nucleotide-binding</keyword>
<feature type="domain" description="AMP-binding enzyme C-terminal" evidence="7">
    <location>
        <begin position="429"/>
        <end position="503"/>
    </location>
</feature>
<protein>
    <submittedName>
        <fullName evidence="8">Unannotated protein</fullName>
    </submittedName>
</protein>
<dbReference type="SUPFAM" id="SSF56801">
    <property type="entry name" value="Acetyl-CoA synthetase-like"/>
    <property type="match status" value="1"/>
</dbReference>